<evidence type="ECO:0000256" key="4">
    <source>
        <dbReference type="ARBA" id="ARBA00022833"/>
    </source>
</evidence>
<dbReference type="InterPro" id="IPR016192">
    <property type="entry name" value="APOBEC/CMP_deaminase_Zn-bd"/>
</dbReference>
<dbReference type="Pfam" id="PF00383">
    <property type="entry name" value="dCMP_cyt_deam_1"/>
    <property type="match status" value="1"/>
</dbReference>
<feature type="domain" description="CMP/dCMP-type deaminase" evidence="5">
    <location>
        <begin position="36"/>
        <end position="147"/>
    </location>
</feature>
<evidence type="ECO:0000256" key="3">
    <source>
        <dbReference type="ARBA" id="ARBA00022801"/>
    </source>
</evidence>
<evidence type="ECO:0000313" key="6">
    <source>
        <dbReference type="EMBL" id="RCX19573.1"/>
    </source>
</evidence>
<protein>
    <submittedName>
        <fullName evidence="6">Guanine deaminase</fullName>
    </submittedName>
</protein>
<dbReference type="GO" id="GO:0047974">
    <property type="term" value="F:guanosine deaminase activity"/>
    <property type="evidence" value="ECO:0007669"/>
    <property type="project" value="TreeGrafter"/>
</dbReference>
<comment type="caution">
    <text evidence="6">The sequence shown here is derived from an EMBL/GenBank/DDBJ whole genome shotgun (WGS) entry which is preliminary data.</text>
</comment>
<keyword evidence="4" id="KW-0862">Zinc</keyword>
<reference evidence="6 7" key="1">
    <citation type="submission" date="2018-07" db="EMBL/GenBank/DDBJ databases">
        <title>Genomic Encyclopedia of Type Strains, Phase III (KMG-III): the genomes of soil and plant-associated and newly described type strains.</title>
        <authorList>
            <person name="Whitman W."/>
        </authorList>
    </citation>
    <scope>NUCLEOTIDE SEQUENCE [LARGE SCALE GENOMIC DNA]</scope>
    <source>
        <strain evidence="6 7">CECT 8333</strain>
    </source>
</reference>
<dbReference type="GO" id="GO:0006152">
    <property type="term" value="P:purine nucleoside catabolic process"/>
    <property type="evidence" value="ECO:0007669"/>
    <property type="project" value="TreeGrafter"/>
</dbReference>
<dbReference type="InterPro" id="IPR002125">
    <property type="entry name" value="CMP_dCMP_dom"/>
</dbReference>
<organism evidence="6 7">
    <name type="scientific">Fontibacillus phaseoli</name>
    <dbReference type="NCBI Taxonomy" id="1416533"/>
    <lineage>
        <taxon>Bacteria</taxon>
        <taxon>Bacillati</taxon>
        <taxon>Bacillota</taxon>
        <taxon>Bacilli</taxon>
        <taxon>Bacillales</taxon>
        <taxon>Paenibacillaceae</taxon>
        <taxon>Fontibacillus</taxon>
    </lineage>
</organism>
<dbReference type="PANTHER" id="PTHR11079">
    <property type="entry name" value="CYTOSINE DEAMINASE FAMILY MEMBER"/>
    <property type="match status" value="1"/>
</dbReference>
<evidence type="ECO:0000259" key="5">
    <source>
        <dbReference type="PROSITE" id="PS51747"/>
    </source>
</evidence>
<evidence type="ECO:0000256" key="2">
    <source>
        <dbReference type="ARBA" id="ARBA00022723"/>
    </source>
</evidence>
<gene>
    <name evidence="6" type="ORF">DFP94_10424</name>
</gene>
<accession>A0A369BDF0</accession>
<dbReference type="Proteomes" id="UP000253090">
    <property type="component" value="Unassembled WGS sequence"/>
</dbReference>
<dbReference type="EMBL" id="QPJW01000004">
    <property type="protein sequence ID" value="RCX19573.1"/>
    <property type="molecule type" value="Genomic_DNA"/>
</dbReference>
<dbReference type="InterPro" id="IPR016193">
    <property type="entry name" value="Cytidine_deaminase-like"/>
</dbReference>
<dbReference type="AlphaFoldDB" id="A0A369BDF0"/>
<dbReference type="PANTHER" id="PTHR11079:SF161">
    <property type="entry name" value="CMP_DCMP-TYPE DEAMINASE DOMAIN-CONTAINING PROTEIN"/>
    <property type="match status" value="1"/>
</dbReference>
<keyword evidence="2" id="KW-0479">Metal-binding</keyword>
<dbReference type="PROSITE" id="PS00903">
    <property type="entry name" value="CYT_DCMP_DEAMINASES_1"/>
    <property type="match status" value="1"/>
</dbReference>
<keyword evidence="3" id="KW-0378">Hydrolase</keyword>
<dbReference type="CDD" id="cd01285">
    <property type="entry name" value="nucleoside_deaminase"/>
    <property type="match status" value="1"/>
</dbReference>
<sequence length="191" mass="21637">MVRKKEYNNLNLKIPLASCPHKTEPQIKGDIIMTEKDHKHWMEIAISEATENVVQAEGGPFGAIVVKDGKVIGRGRNSVTSLNDPTAHAEVQAIREACRHLNDFELKGCTIYTSCEPCPMCLGAIYWSRPDAVYYASTKEDAADIGFDDHFIYEQIVTPMEDRFIPMKQIQTPDNLLPFNTWRTSSDKIEY</sequence>
<dbReference type="GO" id="GO:0008270">
    <property type="term" value="F:zinc ion binding"/>
    <property type="evidence" value="ECO:0007669"/>
    <property type="project" value="InterPro"/>
</dbReference>
<proteinExistence type="inferred from homology"/>
<dbReference type="Gene3D" id="3.40.140.10">
    <property type="entry name" value="Cytidine Deaminase, domain 2"/>
    <property type="match status" value="1"/>
</dbReference>
<dbReference type="FunFam" id="3.40.140.10:FF:000011">
    <property type="entry name" value="tRNA-specific adenosine deaminase"/>
    <property type="match status" value="1"/>
</dbReference>
<dbReference type="SUPFAM" id="SSF53927">
    <property type="entry name" value="Cytidine deaminase-like"/>
    <property type="match status" value="1"/>
</dbReference>
<evidence type="ECO:0000256" key="1">
    <source>
        <dbReference type="ARBA" id="ARBA00006576"/>
    </source>
</evidence>
<evidence type="ECO:0000313" key="7">
    <source>
        <dbReference type="Proteomes" id="UP000253090"/>
    </source>
</evidence>
<name>A0A369BDF0_9BACL</name>
<dbReference type="PROSITE" id="PS51747">
    <property type="entry name" value="CYT_DCMP_DEAMINASES_2"/>
    <property type="match status" value="1"/>
</dbReference>
<keyword evidence="7" id="KW-1185">Reference proteome</keyword>
<comment type="similarity">
    <text evidence="1">Belongs to the cytidine and deoxycytidylate deaminase family.</text>
</comment>